<name>A0A1F5XG69_9BACT</name>
<keyword evidence="1" id="KW-0812">Transmembrane</keyword>
<accession>A0A1F5XG69</accession>
<proteinExistence type="predicted"/>
<feature type="transmembrane region" description="Helical" evidence="1">
    <location>
        <begin position="53"/>
        <end position="73"/>
    </location>
</feature>
<keyword evidence="1" id="KW-0472">Membrane</keyword>
<evidence type="ECO:0000256" key="1">
    <source>
        <dbReference type="SAM" id="Phobius"/>
    </source>
</evidence>
<keyword evidence="1" id="KW-1133">Transmembrane helix</keyword>
<dbReference type="EMBL" id="MFIF01000009">
    <property type="protein sequence ID" value="OGF86923.1"/>
    <property type="molecule type" value="Genomic_DNA"/>
</dbReference>
<sequence>MQKQKQGFVQIIVIAVLLVVILSLLGVSLNSLFSNPVLRENFGFLGRWLGILWDNYLSAVFNYFWNIWVSIFWQPFLDTMKGFQNGINPFTPTNP</sequence>
<feature type="transmembrane region" description="Helical" evidence="1">
    <location>
        <begin position="12"/>
        <end position="33"/>
    </location>
</feature>
<protein>
    <submittedName>
        <fullName evidence="2">Uncharacterized protein</fullName>
    </submittedName>
</protein>
<comment type="caution">
    <text evidence="2">The sequence shown here is derived from an EMBL/GenBank/DDBJ whole genome shotgun (WGS) entry which is preliminary data.</text>
</comment>
<organism evidence="2 3">
    <name type="scientific">Candidatus Giovannonibacteria bacterium RIFCSPLOWO2_01_FULL_46_32</name>
    <dbReference type="NCBI Taxonomy" id="1798353"/>
    <lineage>
        <taxon>Bacteria</taxon>
        <taxon>Candidatus Giovannoniibacteriota</taxon>
    </lineage>
</organism>
<evidence type="ECO:0000313" key="3">
    <source>
        <dbReference type="Proteomes" id="UP000177346"/>
    </source>
</evidence>
<reference evidence="2 3" key="1">
    <citation type="journal article" date="2016" name="Nat. Commun.">
        <title>Thousands of microbial genomes shed light on interconnected biogeochemical processes in an aquifer system.</title>
        <authorList>
            <person name="Anantharaman K."/>
            <person name="Brown C.T."/>
            <person name="Hug L.A."/>
            <person name="Sharon I."/>
            <person name="Castelle C.J."/>
            <person name="Probst A.J."/>
            <person name="Thomas B.C."/>
            <person name="Singh A."/>
            <person name="Wilkins M.J."/>
            <person name="Karaoz U."/>
            <person name="Brodie E.L."/>
            <person name="Williams K.H."/>
            <person name="Hubbard S.S."/>
            <person name="Banfield J.F."/>
        </authorList>
    </citation>
    <scope>NUCLEOTIDE SEQUENCE [LARGE SCALE GENOMIC DNA]</scope>
</reference>
<dbReference type="Proteomes" id="UP000177346">
    <property type="component" value="Unassembled WGS sequence"/>
</dbReference>
<evidence type="ECO:0000313" key="2">
    <source>
        <dbReference type="EMBL" id="OGF86923.1"/>
    </source>
</evidence>
<dbReference type="AlphaFoldDB" id="A0A1F5XG69"/>
<gene>
    <name evidence="2" type="ORF">A3B19_00615</name>
</gene>